<sequence>MPPVIEDFEESIRVIRQAPDVWVGAHPLRLPMKMARGVYGGNTIAQTLLVAIESTRSDDGATYIPESFHMYFVKAGNWKIPMTYRVTFASDDDGLARRYIEVVQQDNIISTCLCSLRRPRAKGQPRNPQHEIQRQMTTVSKKYDPRQLSKTYHTGFVRNAYSKEFTDYTACPEEKSLAPSDRWLTVWSGLHNVIDPKYAGREEELKVRVRSEEDESSVFEAGPAEVIPPQYQKSFKEPVYNLIGLANISDSAFLTTQARVNHIPWNPTQDHPVDALDEGKDAGLLITHSLNILQIWHYQAMSLDHHIYFHVDSMEDDDQGFDIVKDWLCFNYSTKRVNNSRTLVRGFMYNQKGYCVATVIQEGLTFFNKNAMDERVKL</sequence>
<dbReference type="EMBL" id="SWFT01000035">
    <property type="protein sequence ID" value="KAA8906362.1"/>
    <property type="molecule type" value="Genomic_DNA"/>
</dbReference>
<evidence type="ECO:0000256" key="1">
    <source>
        <dbReference type="ARBA" id="ARBA00006538"/>
    </source>
</evidence>
<protein>
    <recommendedName>
        <fullName evidence="3">Acyl-CoA thioesterase-like C-terminal domain-containing protein</fullName>
    </recommendedName>
</protein>
<accession>A0A642UVW4</accession>
<dbReference type="PANTHER" id="PTHR11066:SF34">
    <property type="entry name" value="ACYL-COENZYME A THIOESTERASE 8"/>
    <property type="match status" value="1"/>
</dbReference>
<evidence type="ECO:0000256" key="2">
    <source>
        <dbReference type="SAM" id="MobiDB-lite"/>
    </source>
</evidence>
<reference evidence="4 5" key="1">
    <citation type="submission" date="2019-07" db="EMBL/GenBank/DDBJ databases">
        <title>Genome assembly of two rare yeast pathogens: Diutina rugosa and Trichomonascus ciferrii.</title>
        <authorList>
            <person name="Mixao V."/>
            <person name="Saus E."/>
            <person name="Hansen A."/>
            <person name="Lass-Flor C."/>
            <person name="Gabaldon T."/>
        </authorList>
    </citation>
    <scope>NUCLEOTIDE SEQUENCE [LARGE SCALE GENOMIC DNA]</scope>
    <source>
        <strain evidence="4 5">CBS 613</strain>
    </source>
</reference>
<dbReference type="InterPro" id="IPR003703">
    <property type="entry name" value="Acyl_CoA_thio"/>
</dbReference>
<organism evidence="4 5">
    <name type="scientific">Diutina rugosa</name>
    <name type="common">Yeast</name>
    <name type="synonym">Candida rugosa</name>
    <dbReference type="NCBI Taxonomy" id="5481"/>
    <lineage>
        <taxon>Eukaryota</taxon>
        <taxon>Fungi</taxon>
        <taxon>Dikarya</taxon>
        <taxon>Ascomycota</taxon>
        <taxon>Saccharomycotina</taxon>
        <taxon>Pichiomycetes</taxon>
        <taxon>Debaryomycetaceae</taxon>
        <taxon>Diutina</taxon>
    </lineage>
</organism>
<dbReference type="Gene3D" id="2.40.160.210">
    <property type="entry name" value="Acyl-CoA thioesterase, double hotdog domain"/>
    <property type="match status" value="1"/>
</dbReference>
<dbReference type="PANTHER" id="PTHR11066">
    <property type="entry name" value="ACYL-COA THIOESTERASE"/>
    <property type="match status" value="1"/>
</dbReference>
<dbReference type="AlphaFoldDB" id="A0A642UVW4"/>
<dbReference type="SUPFAM" id="SSF54637">
    <property type="entry name" value="Thioesterase/thiol ester dehydrase-isomerase"/>
    <property type="match status" value="2"/>
</dbReference>
<evidence type="ECO:0000313" key="5">
    <source>
        <dbReference type="Proteomes" id="UP000449547"/>
    </source>
</evidence>
<evidence type="ECO:0000313" key="4">
    <source>
        <dbReference type="EMBL" id="KAA8906362.1"/>
    </source>
</evidence>
<dbReference type="GO" id="GO:0047617">
    <property type="term" value="F:fatty acyl-CoA hydrolase activity"/>
    <property type="evidence" value="ECO:0007669"/>
    <property type="project" value="InterPro"/>
</dbReference>
<dbReference type="RefSeq" id="XP_034014123.1">
    <property type="nucleotide sequence ID" value="XM_034153608.1"/>
</dbReference>
<dbReference type="CDD" id="cd03445">
    <property type="entry name" value="Thioesterase_II_repeat2"/>
    <property type="match status" value="1"/>
</dbReference>
<dbReference type="OrthoDB" id="68328at2759"/>
<dbReference type="CDD" id="cd03444">
    <property type="entry name" value="Thioesterase_II_repeat1"/>
    <property type="match status" value="1"/>
</dbReference>
<dbReference type="Proteomes" id="UP000449547">
    <property type="component" value="Unassembled WGS sequence"/>
</dbReference>
<dbReference type="Pfam" id="PF20789">
    <property type="entry name" value="4HBT_3C"/>
    <property type="match status" value="1"/>
</dbReference>
<dbReference type="OMA" id="FHYNAMS"/>
<proteinExistence type="inferred from homology"/>
<feature type="region of interest" description="Disordered" evidence="2">
    <location>
        <begin position="120"/>
        <end position="144"/>
    </location>
</feature>
<comment type="caution">
    <text evidence="4">The sequence shown here is derived from an EMBL/GenBank/DDBJ whole genome shotgun (WGS) entry which is preliminary data.</text>
</comment>
<dbReference type="GeneID" id="54779753"/>
<name>A0A642UVW4_DIURU</name>
<dbReference type="GO" id="GO:0009062">
    <property type="term" value="P:fatty acid catabolic process"/>
    <property type="evidence" value="ECO:0007669"/>
    <property type="project" value="TreeGrafter"/>
</dbReference>
<feature type="domain" description="Acyl-CoA thioesterase-like C-terminal" evidence="3">
    <location>
        <begin position="241"/>
        <end position="364"/>
    </location>
</feature>
<comment type="similarity">
    <text evidence="1">Belongs to the C/M/P thioester hydrolase family.</text>
</comment>
<dbReference type="GO" id="GO:0005782">
    <property type="term" value="C:peroxisomal matrix"/>
    <property type="evidence" value="ECO:0007669"/>
    <property type="project" value="UniProtKB-SubCell"/>
</dbReference>
<dbReference type="InterPro" id="IPR042171">
    <property type="entry name" value="Acyl-CoA_hotdog"/>
</dbReference>
<gene>
    <name evidence="4" type="ORF">DIURU_001100</name>
</gene>
<dbReference type="InterPro" id="IPR049450">
    <property type="entry name" value="ACOT8-like_C"/>
</dbReference>
<dbReference type="GO" id="GO:0006637">
    <property type="term" value="P:acyl-CoA metabolic process"/>
    <property type="evidence" value="ECO:0007669"/>
    <property type="project" value="InterPro"/>
</dbReference>
<dbReference type="VEuPathDB" id="FungiDB:DIURU_001100"/>
<dbReference type="InterPro" id="IPR029069">
    <property type="entry name" value="HotDog_dom_sf"/>
</dbReference>
<keyword evidence="5" id="KW-1185">Reference proteome</keyword>
<evidence type="ECO:0000259" key="3">
    <source>
        <dbReference type="Pfam" id="PF20789"/>
    </source>
</evidence>